<accession>A0AAN0K654</accession>
<dbReference type="PROSITE" id="PS50160">
    <property type="entry name" value="DNA_LIGASE_A3"/>
    <property type="match status" value="1"/>
</dbReference>
<dbReference type="Gene3D" id="2.40.50.140">
    <property type="entry name" value="Nucleic acid-binding proteins"/>
    <property type="match status" value="1"/>
</dbReference>
<dbReference type="EMBL" id="AP028056">
    <property type="protein sequence ID" value="BEH01420.1"/>
    <property type="molecule type" value="Genomic_DNA"/>
</dbReference>
<dbReference type="GO" id="GO:0005524">
    <property type="term" value="F:ATP binding"/>
    <property type="evidence" value="ECO:0007669"/>
    <property type="project" value="InterPro"/>
</dbReference>
<dbReference type="Proteomes" id="UP001431656">
    <property type="component" value="Chromosome"/>
</dbReference>
<dbReference type="GO" id="GO:0003910">
    <property type="term" value="F:DNA ligase (ATP) activity"/>
    <property type="evidence" value="ECO:0007669"/>
    <property type="project" value="UniProtKB-EC"/>
</dbReference>
<keyword evidence="3 6" id="KW-0436">Ligase</keyword>
<evidence type="ECO:0000313" key="6">
    <source>
        <dbReference type="EMBL" id="BEH01420.1"/>
    </source>
</evidence>
<gene>
    <name evidence="6" type="ORF">brsh051_07010</name>
</gene>
<dbReference type="PANTHER" id="PTHR45674:SF4">
    <property type="entry name" value="DNA LIGASE 1"/>
    <property type="match status" value="1"/>
</dbReference>
<dbReference type="GO" id="GO:0006310">
    <property type="term" value="P:DNA recombination"/>
    <property type="evidence" value="ECO:0007669"/>
    <property type="project" value="InterPro"/>
</dbReference>
<reference evidence="6" key="1">
    <citation type="journal article" date="2024" name="Int. J. Syst. Evol. Microbiol.">
        <title>Brooklawnia propionicigenes sp. nov., a facultatively anaerobic, propionate-producing bacterium isolated from a methanogenic reactor treating waste from cattle farms.</title>
        <authorList>
            <person name="Akita Y."/>
            <person name="Ueki A."/>
            <person name="Tonouchi A."/>
            <person name="Sugawara Y."/>
            <person name="Honma S."/>
            <person name="Kaku N."/>
            <person name="Ueki K."/>
        </authorList>
    </citation>
    <scope>NUCLEOTIDE SEQUENCE</scope>
    <source>
        <strain evidence="6">SH051</strain>
    </source>
</reference>
<dbReference type="CDD" id="cd07905">
    <property type="entry name" value="Adenylation_DNA_ligase_LigC"/>
    <property type="match status" value="1"/>
</dbReference>
<dbReference type="InterPro" id="IPR016059">
    <property type="entry name" value="DNA_ligase_ATP-dep_CS"/>
</dbReference>
<dbReference type="Pfam" id="PF04679">
    <property type="entry name" value="DNA_ligase_A_C"/>
    <property type="match status" value="1"/>
</dbReference>
<evidence type="ECO:0000256" key="1">
    <source>
        <dbReference type="ARBA" id="ARBA00007572"/>
    </source>
</evidence>
<evidence type="ECO:0000256" key="3">
    <source>
        <dbReference type="ARBA" id="ARBA00022598"/>
    </source>
</evidence>
<dbReference type="SUPFAM" id="SSF50249">
    <property type="entry name" value="Nucleic acid-binding proteins"/>
    <property type="match status" value="1"/>
</dbReference>
<dbReference type="SUPFAM" id="SSF56091">
    <property type="entry name" value="DNA ligase/mRNA capping enzyme, catalytic domain"/>
    <property type="match status" value="1"/>
</dbReference>
<feature type="domain" description="ATP-dependent DNA ligase family profile" evidence="5">
    <location>
        <begin position="111"/>
        <end position="236"/>
    </location>
</feature>
<keyword evidence="7" id="KW-1185">Reference proteome</keyword>
<dbReference type="InterPro" id="IPR012340">
    <property type="entry name" value="NA-bd_OB-fold"/>
</dbReference>
<proteinExistence type="inferred from homology"/>
<dbReference type="InterPro" id="IPR050191">
    <property type="entry name" value="ATP-dep_DNA_ligase"/>
</dbReference>
<sequence>MSLPLDLPIDPMLASAVDRIPDGPGFAHEPKWDGFRCIISRDGDRIALDGRGKKPLTPYFPEVVSALSSWLPDGAILDAELIVRAGQPGAQHLDWDALSARIHPAASRIALLSEQTPAELVCFDVLALDGADLTGLIWDERRDRLEAVFASAADRHRGAHLSAVMLDLAEAQRAFERFEGAGLDGVVSKPRDSLYLPGKRGWKKTKHSRTAEAVVIGYRIHKRGHGVGSLLLGLYDESGTLIPVGGIGAFSDVVRDQLIDELDPLVLRDAEGEPVTLDRPRSRFSKADAVQSVALRPELVVEVAFDQLQSARFRHAVSLLRFRPDRDASSCLLDQVERAPSYDLARVLTD</sequence>
<dbReference type="Gene3D" id="3.30.470.30">
    <property type="entry name" value="DNA ligase/mRNA capping enzyme"/>
    <property type="match status" value="1"/>
</dbReference>
<dbReference type="PANTHER" id="PTHR45674">
    <property type="entry name" value="DNA LIGASE 1/3 FAMILY MEMBER"/>
    <property type="match status" value="1"/>
</dbReference>
<evidence type="ECO:0000313" key="7">
    <source>
        <dbReference type="Proteomes" id="UP001431656"/>
    </source>
</evidence>
<protein>
    <recommendedName>
        <fullName evidence="2">DNA ligase (ATP)</fullName>
        <ecNumber evidence="2">6.5.1.1</ecNumber>
    </recommendedName>
</protein>
<dbReference type="KEGG" id="broo:brsh051_07010"/>
<evidence type="ECO:0000259" key="5">
    <source>
        <dbReference type="PROSITE" id="PS50160"/>
    </source>
</evidence>
<dbReference type="AlphaFoldDB" id="A0AAN0K654"/>
<dbReference type="InterPro" id="IPR044119">
    <property type="entry name" value="Adenylation_LigC-like"/>
</dbReference>
<comment type="catalytic activity">
    <reaction evidence="4">
        <text>ATP + (deoxyribonucleotide)n-3'-hydroxyl + 5'-phospho-(deoxyribonucleotide)m = (deoxyribonucleotide)n+m + AMP + diphosphate.</text>
        <dbReference type="EC" id="6.5.1.1"/>
    </reaction>
</comment>
<dbReference type="RefSeq" id="WP_286267623.1">
    <property type="nucleotide sequence ID" value="NZ_AP028056.1"/>
</dbReference>
<name>A0AAN0K654_9ACTN</name>
<evidence type="ECO:0000256" key="4">
    <source>
        <dbReference type="ARBA" id="ARBA00034003"/>
    </source>
</evidence>
<dbReference type="EC" id="6.5.1.1" evidence="2"/>
<dbReference type="InterPro" id="IPR012310">
    <property type="entry name" value="DNA_ligase_ATP-dep_cent"/>
</dbReference>
<dbReference type="NCBIfam" id="NF006078">
    <property type="entry name" value="PRK08224.1"/>
    <property type="match status" value="1"/>
</dbReference>
<dbReference type="PROSITE" id="PS00697">
    <property type="entry name" value="DNA_LIGASE_A1"/>
    <property type="match status" value="1"/>
</dbReference>
<comment type="similarity">
    <text evidence="1">Belongs to the ATP-dependent DNA ligase family.</text>
</comment>
<dbReference type="GO" id="GO:0006281">
    <property type="term" value="P:DNA repair"/>
    <property type="evidence" value="ECO:0007669"/>
    <property type="project" value="InterPro"/>
</dbReference>
<dbReference type="Pfam" id="PF01068">
    <property type="entry name" value="DNA_ligase_A_M"/>
    <property type="match status" value="1"/>
</dbReference>
<organism evidence="6 7">
    <name type="scientific">Brooklawnia propionicigenes</name>
    <dbReference type="NCBI Taxonomy" id="3041175"/>
    <lineage>
        <taxon>Bacteria</taxon>
        <taxon>Bacillati</taxon>
        <taxon>Actinomycetota</taxon>
        <taxon>Actinomycetes</taxon>
        <taxon>Propionibacteriales</taxon>
        <taxon>Propionibacteriaceae</taxon>
        <taxon>Brooklawnia</taxon>
    </lineage>
</organism>
<evidence type="ECO:0000256" key="2">
    <source>
        <dbReference type="ARBA" id="ARBA00012727"/>
    </source>
</evidence>
<dbReference type="InterPro" id="IPR012309">
    <property type="entry name" value="DNA_ligase_ATP-dep_C"/>
</dbReference>